<comment type="caution">
    <text evidence="4">The sequence shown here is derived from an EMBL/GenBank/DDBJ whole genome shotgun (WGS) entry which is preliminary data.</text>
</comment>
<dbReference type="SUPFAM" id="SSF54909">
    <property type="entry name" value="Dimeric alpha+beta barrel"/>
    <property type="match status" value="1"/>
</dbReference>
<dbReference type="AlphaFoldDB" id="A0A9P7YW24"/>
<gene>
    <name evidence="4" type="ORF">BJ878DRAFT_523757</name>
</gene>
<evidence type="ECO:0000256" key="2">
    <source>
        <dbReference type="SAM" id="Phobius"/>
    </source>
</evidence>
<dbReference type="OrthoDB" id="1601230at2759"/>
<dbReference type="PANTHER" id="PTHR33178:SF10">
    <property type="entry name" value="STRESS-RESPONSE A_B BARREL DOMAIN-CONTAINING PROTEIN"/>
    <property type="match status" value="1"/>
</dbReference>
<keyword evidence="5" id="KW-1185">Reference proteome</keyword>
<dbReference type="InterPro" id="IPR044662">
    <property type="entry name" value="HS1/DABB1-like"/>
</dbReference>
<sequence length="156" mass="17391">MNHQRNVLSKPTIFIFVGLAFIALFSFINLPFKVSSPSRPSLTNSKMGIIHIVMFEFKEEVTVEEVAGVCDRMLALKDDCLHPTTNTPYVKMAIGGKENSPEGIAGGITHAFIEEFENEEDRKYYLEKDPVHLAFVKSVGPVVKKAQVVDFTPGVF</sequence>
<dbReference type="Proteomes" id="UP000887226">
    <property type="component" value="Unassembled WGS sequence"/>
</dbReference>
<dbReference type="Pfam" id="PF07876">
    <property type="entry name" value="Dabb"/>
    <property type="match status" value="1"/>
</dbReference>
<dbReference type="PROSITE" id="PS51502">
    <property type="entry name" value="S_R_A_B_BARREL"/>
    <property type="match status" value="1"/>
</dbReference>
<dbReference type="PANTHER" id="PTHR33178">
    <property type="match status" value="1"/>
</dbReference>
<keyword evidence="2" id="KW-1133">Transmembrane helix</keyword>
<keyword evidence="2" id="KW-0812">Transmembrane</keyword>
<evidence type="ECO:0000313" key="4">
    <source>
        <dbReference type="EMBL" id="KAG9240864.1"/>
    </source>
</evidence>
<protein>
    <recommendedName>
        <fullName evidence="3">Stress-response A/B barrel domain-containing protein</fullName>
    </recommendedName>
</protein>
<comment type="subunit">
    <text evidence="1">Homodimer.</text>
</comment>
<feature type="transmembrane region" description="Helical" evidence="2">
    <location>
        <begin position="12"/>
        <end position="32"/>
    </location>
</feature>
<name>A0A9P7YW24_9HELO</name>
<evidence type="ECO:0000256" key="1">
    <source>
        <dbReference type="ARBA" id="ARBA00011738"/>
    </source>
</evidence>
<dbReference type="Gene3D" id="3.30.70.100">
    <property type="match status" value="1"/>
</dbReference>
<feature type="domain" description="Stress-response A/B barrel" evidence="3">
    <location>
        <begin position="49"/>
        <end position="151"/>
    </location>
</feature>
<dbReference type="InterPro" id="IPR013097">
    <property type="entry name" value="Dabb"/>
</dbReference>
<dbReference type="SMART" id="SM00886">
    <property type="entry name" value="Dabb"/>
    <property type="match status" value="1"/>
</dbReference>
<dbReference type="EMBL" id="MU254325">
    <property type="protein sequence ID" value="KAG9240864.1"/>
    <property type="molecule type" value="Genomic_DNA"/>
</dbReference>
<accession>A0A9P7YW24</accession>
<keyword evidence="2" id="KW-0472">Membrane</keyword>
<organism evidence="4 5">
    <name type="scientific">Calycina marina</name>
    <dbReference type="NCBI Taxonomy" id="1763456"/>
    <lineage>
        <taxon>Eukaryota</taxon>
        <taxon>Fungi</taxon>
        <taxon>Dikarya</taxon>
        <taxon>Ascomycota</taxon>
        <taxon>Pezizomycotina</taxon>
        <taxon>Leotiomycetes</taxon>
        <taxon>Helotiales</taxon>
        <taxon>Pezizellaceae</taxon>
        <taxon>Calycina</taxon>
    </lineage>
</organism>
<evidence type="ECO:0000259" key="3">
    <source>
        <dbReference type="PROSITE" id="PS51502"/>
    </source>
</evidence>
<reference evidence="4" key="1">
    <citation type="journal article" date="2021" name="IMA Fungus">
        <title>Genomic characterization of three marine fungi, including Emericellopsis atlantica sp. nov. with signatures of a generalist lifestyle and marine biomass degradation.</title>
        <authorList>
            <person name="Hagestad O.C."/>
            <person name="Hou L."/>
            <person name="Andersen J.H."/>
            <person name="Hansen E.H."/>
            <person name="Altermark B."/>
            <person name="Li C."/>
            <person name="Kuhnert E."/>
            <person name="Cox R.J."/>
            <person name="Crous P.W."/>
            <person name="Spatafora J.W."/>
            <person name="Lail K."/>
            <person name="Amirebrahimi M."/>
            <person name="Lipzen A."/>
            <person name="Pangilinan J."/>
            <person name="Andreopoulos W."/>
            <person name="Hayes R.D."/>
            <person name="Ng V."/>
            <person name="Grigoriev I.V."/>
            <person name="Jackson S.A."/>
            <person name="Sutton T.D.S."/>
            <person name="Dobson A.D.W."/>
            <person name="Rama T."/>
        </authorList>
    </citation>
    <scope>NUCLEOTIDE SEQUENCE</scope>
    <source>
        <strain evidence="4">TRa3180A</strain>
    </source>
</reference>
<proteinExistence type="predicted"/>
<dbReference type="InterPro" id="IPR011008">
    <property type="entry name" value="Dimeric_a/b-barrel"/>
</dbReference>
<evidence type="ECO:0000313" key="5">
    <source>
        <dbReference type="Proteomes" id="UP000887226"/>
    </source>
</evidence>